<comment type="caution">
    <text evidence="1">The sequence shown here is derived from an EMBL/GenBank/DDBJ whole genome shotgun (WGS) entry which is preliminary data.</text>
</comment>
<sequence>MTWQDFFGCDWDEYAQRISEYTDQRLCEQEIVKLRQQISASCAIGSGVGGAAFTMGASLAASVIGSRRYRVARKKHGLIQNELMRRGIPLHETNYKDYLIPVVASVVGQGVGIGLGHIAMDITNTIPLGQQIPTPTGSTTIQAVAEYPSDAEHFHEVNLAADGIKAGIVPGSESSQLNLAEHTSWIPAPNVENAAEFHAGMLLAQKVENAVVISVAEKLSAISVTRDTHVEDGHRTRLVDGVVVGGSCSDGSGRGHI</sequence>
<accession>A0A364MYG2</accession>
<dbReference type="EMBL" id="QGDH01000105">
    <property type="protein sequence ID" value="RAR07131.1"/>
    <property type="molecule type" value="Genomic_DNA"/>
</dbReference>
<gene>
    <name evidence="1" type="ORF">DDE83_006629</name>
</gene>
<dbReference type="AlphaFoldDB" id="A0A364MYG2"/>
<dbReference type="STRING" id="183478.A0A364MYG2"/>
<evidence type="ECO:0000313" key="1">
    <source>
        <dbReference type="EMBL" id="RAR07131.1"/>
    </source>
</evidence>
<reference evidence="2" key="1">
    <citation type="submission" date="2018-05" db="EMBL/GenBank/DDBJ databases">
        <title>Draft genome sequence of Stemphylium lycopersici strain CIDEFI 213.</title>
        <authorList>
            <person name="Medina R."/>
            <person name="Franco M.E.E."/>
            <person name="Lucentini C.G."/>
            <person name="Saparrat M.C.N."/>
            <person name="Balatti P.A."/>
        </authorList>
    </citation>
    <scope>NUCLEOTIDE SEQUENCE [LARGE SCALE GENOMIC DNA]</scope>
    <source>
        <strain evidence="2">CIDEFI 213</strain>
    </source>
</reference>
<organism evidence="1 2">
    <name type="scientific">Stemphylium lycopersici</name>
    <name type="common">Tomato gray leaf spot disease fungus</name>
    <name type="synonym">Thyrospora lycopersici</name>
    <dbReference type="NCBI Taxonomy" id="183478"/>
    <lineage>
        <taxon>Eukaryota</taxon>
        <taxon>Fungi</taxon>
        <taxon>Dikarya</taxon>
        <taxon>Ascomycota</taxon>
        <taxon>Pezizomycotina</taxon>
        <taxon>Dothideomycetes</taxon>
        <taxon>Pleosporomycetidae</taxon>
        <taxon>Pleosporales</taxon>
        <taxon>Pleosporineae</taxon>
        <taxon>Pleosporaceae</taxon>
        <taxon>Stemphylium</taxon>
    </lineage>
</organism>
<evidence type="ECO:0000313" key="2">
    <source>
        <dbReference type="Proteomes" id="UP000249619"/>
    </source>
</evidence>
<name>A0A364MYG2_STELY</name>
<keyword evidence="2" id="KW-1185">Reference proteome</keyword>
<protein>
    <submittedName>
        <fullName evidence="1">Uncharacterized protein</fullName>
    </submittedName>
</protein>
<dbReference type="Proteomes" id="UP000249619">
    <property type="component" value="Unassembled WGS sequence"/>
</dbReference>
<proteinExistence type="predicted"/>